<keyword evidence="3" id="KW-1185">Reference proteome</keyword>
<protein>
    <submittedName>
        <fullName evidence="2">Unnamed protein product</fullName>
    </submittedName>
</protein>
<sequence>MLQRLYRRWKAGKVHRRSSLVYVIQAEASEQRRALLEHTSALKIQRLWRRYTAGIALGGRVSSQAHIFLVEQFFSAQRRQTFWEADLDHAARKIQVVYRGKLMRRFLRLLQGRVLAPLCPSPIGKLITKCEMNHQQGTETMAVLYSIDNLDEKRALFDHPVLQLRGALVSPRPDSPSTDESFSLQHVVSAIQYSTVLKCLICASGDFKGDRILTILQALQMRKNLRVLALGAIQVATAKGTAGHERPKVIDQPNESVEISENDASSEEGCIKRVSSSSLARRLQSFPSPPSSPPPHQKRQSSAMQILSKALCTSNFLLEELYLERNALLEKPQEGAILAGTVADYFFARYGRLHTLVVAHMQFSDANGALLGNALAGNTVLQKLDLHGNLLSDGAATAIANDGLVHNKSLRYLNLAENTIGSAGGKALFKCLGAHNRALQTLILRNNHMMSDVVPPLTDAWQLNAVIEIVELAGNLINDHYLLEIQNASAERRGVTPSKDNQELRLLLARKRFGIRESRSPISRKGIGIFASPTTSPGKCSSRKKKKKAPLSPKKWLSTNKPHFLSPIAFPTAQNRQANEASSAAKYSVEAVYGPARPRKLLKATPARLASPSKLPALPGTNRLAW</sequence>
<accession>A0A9W6WZI3</accession>
<evidence type="ECO:0000256" key="1">
    <source>
        <dbReference type="SAM" id="MobiDB-lite"/>
    </source>
</evidence>
<dbReference type="Pfam" id="PF13516">
    <property type="entry name" value="LRR_6"/>
    <property type="match status" value="1"/>
</dbReference>
<dbReference type="Gene3D" id="3.80.10.10">
    <property type="entry name" value="Ribonuclease Inhibitor"/>
    <property type="match status" value="1"/>
</dbReference>
<name>A0A9W6WZI3_9STRA</name>
<feature type="region of interest" description="Disordered" evidence="1">
    <location>
        <begin position="604"/>
        <end position="626"/>
    </location>
</feature>
<dbReference type="OrthoDB" id="120976at2759"/>
<gene>
    <name evidence="2" type="ORF">Plil01_000985100</name>
</gene>
<feature type="region of interest" description="Disordered" evidence="1">
    <location>
        <begin position="526"/>
        <end position="560"/>
    </location>
</feature>
<reference evidence="2" key="1">
    <citation type="submission" date="2023-04" db="EMBL/GenBank/DDBJ databases">
        <title>Phytophthora lilii NBRC 32176.</title>
        <authorList>
            <person name="Ichikawa N."/>
            <person name="Sato H."/>
            <person name="Tonouchi N."/>
        </authorList>
    </citation>
    <scope>NUCLEOTIDE SEQUENCE</scope>
    <source>
        <strain evidence="2">NBRC 32176</strain>
    </source>
</reference>
<comment type="caution">
    <text evidence="2">The sequence shown here is derived from an EMBL/GenBank/DDBJ whole genome shotgun (WGS) entry which is preliminary data.</text>
</comment>
<evidence type="ECO:0000313" key="2">
    <source>
        <dbReference type="EMBL" id="GMF24134.1"/>
    </source>
</evidence>
<dbReference type="Proteomes" id="UP001165083">
    <property type="component" value="Unassembled WGS sequence"/>
</dbReference>
<dbReference type="PROSITE" id="PS50096">
    <property type="entry name" value="IQ"/>
    <property type="match status" value="1"/>
</dbReference>
<dbReference type="SUPFAM" id="SSF52047">
    <property type="entry name" value="RNI-like"/>
    <property type="match status" value="1"/>
</dbReference>
<feature type="region of interest" description="Disordered" evidence="1">
    <location>
        <begin position="242"/>
        <end position="267"/>
    </location>
</feature>
<dbReference type="InterPro" id="IPR052394">
    <property type="entry name" value="LRR-containing"/>
</dbReference>
<dbReference type="SMART" id="SM00368">
    <property type="entry name" value="LRR_RI"/>
    <property type="match status" value="2"/>
</dbReference>
<dbReference type="InterPro" id="IPR032675">
    <property type="entry name" value="LRR_dom_sf"/>
</dbReference>
<dbReference type="PANTHER" id="PTHR24114">
    <property type="entry name" value="LEUCINE RICH REPEAT FAMILY PROTEIN"/>
    <property type="match status" value="1"/>
</dbReference>
<proteinExistence type="predicted"/>
<dbReference type="EMBL" id="BSXW01000504">
    <property type="protein sequence ID" value="GMF24134.1"/>
    <property type="molecule type" value="Genomic_DNA"/>
</dbReference>
<organism evidence="2 3">
    <name type="scientific">Phytophthora lilii</name>
    <dbReference type="NCBI Taxonomy" id="2077276"/>
    <lineage>
        <taxon>Eukaryota</taxon>
        <taxon>Sar</taxon>
        <taxon>Stramenopiles</taxon>
        <taxon>Oomycota</taxon>
        <taxon>Peronosporomycetes</taxon>
        <taxon>Peronosporales</taxon>
        <taxon>Peronosporaceae</taxon>
        <taxon>Phytophthora</taxon>
    </lineage>
</organism>
<dbReference type="PANTHER" id="PTHR24114:SF50">
    <property type="entry name" value="RNI-LIKE PROTEIN"/>
    <property type="match status" value="1"/>
</dbReference>
<dbReference type="AlphaFoldDB" id="A0A9W6WZI3"/>
<dbReference type="InterPro" id="IPR001611">
    <property type="entry name" value="Leu-rich_rpt"/>
</dbReference>
<evidence type="ECO:0000313" key="3">
    <source>
        <dbReference type="Proteomes" id="UP001165083"/>
    </source>
</evidence>
<feature type="region of interest" description="Disordered" evidence="1">
    <location>
        <begin position="282"/>
        <end position="303"/>
    </location>
</feature>